<accession>A0ABQ6HYD7</accession>
<keyword evidence="3" id="KW-1185">Reference proteome</keyword>
<sequence>MPDAGVDDRAQDLRRLVAGARERLGADHALAGGRRGADRREMRLVGERDDDEVDVRVRAELLHGGVLGGDAPAATEVGGSTGVAGVVRDELRGPDVAQRVGVRVADEAGAEEADAGLAGHGASFRRDGRASRSCRTTP</sequence>
<dbReference type="EMBL" id="BSUK01000001">
    <property type="protein sequence ID" value="GMA23514.1"/>
    <property type="molecule type" value="Genomic_DNA"/>
</dbReference>
<organism evidence="2 3">
    <name type="scientific">Luteimicrobium album</name>
    <dbReference type="NCBI Taxonomy" id="1054550"/>
    <lineage>
        <taxon>Bacteria</taxon>
        <taxon>Bacillati</taxon>
        <taxon>Actinomycetota</taxon>
        <taxon>Actinomycetes</taxon>
        <taxon>Micrococcales</taxon>
        <taxon>Luteimicrobium</taxon>
    </lineage>
</organism>
<comment type="caution">
    <text evidence="2">The sequence shown here is derived from an EMBL/GenBank/DDBJ whole genome shotgun (WGS) entry which is preliminary data.</text>
</comment>
<feature type="region of interest" description="Disordered" evidence="1">
    <location>
        <begin position="110"/>
        <end position="138"/>
    </location>
</feature>
<evidence type="ECO:0000313" key="3">
    <source>
        <dbReference type="Proteomes" id="UP001157091"/>
    </source>
</evidence>
<gene>
    <name evidence="2" type="ORF">GCM10025864_12730</name>
</gene>
<name>A0ABQ6HYD7_9MICO</name>
<reference evidence="3" key="1">
    <citation type="journal article" date="2019" name="Int. J. Syst. Evol. Microbiol.">
        <title>The Global Catalogue of Microorganisms (GCM) 10K type strain sequencing project: providing services to taxonomists for standard genome sequencing and annotation.</title>
        <authorList>
            <consortium name="The Broad Institute Genomics Platform"/>
            <consortium name="The Broad Institute Genome Sequencing Center for Infectious Disease"/>
            <person name="Wu L."/>
            <person name="Ma J."/>
        </authorList>
    </citation>
    <scope>NUCLEOTIDE SEQUENCE [LARGE SCALE GENOMIC DNA]</scope>
    <source>
        <strain evidence="3">NBRC 106348</strain>
    </source>
</reference>
<dbReference type="Proteomes" id="UP001157091">
    <property type="component" value="Unassembled WGS sequence"/>
</dbReference>
<proteinExistence type="predicted"/>
<evidence type="ECO:0000313" key="2">
    <source>
        <dbReference type="EMBL" id="GMA23514.1"/>
    </source>
</evidence>
<protein>
    <submittedName>
        <fullName evidence="2">Uncharacterized protein</fullName>
    </submittedName>
</protein>
<evidence type="ECO:0000256" key="1">
    <source>
        <dbReference type="SAM" id="MobiDB-lite"/>
    </source>
</evidence>